<feature type="non-terminal residue" evidence="1">
    <location>
        <position position="76"/>
    </location>
</feature>
<protein>
    <submittedName>
        <fullName evidence="1">Uncharacterized protein</fullName>
    </submittedName>
</protein>
<dbReference type="EMBL" id="CASHTH010004448">
    <property type="protein sequence ID" value="CAI8057464.1"/>
    <property type="molecule type" value="Genomic_DNA"/>
</dbReference>
<gene>
    <name evidence="1" type="ORF">GBAR_LOCUS31330</name>
</gene>
<proteinExistence type="predicted"/>
<evidence type="ECO:0000313" key="1">
    <source>
        <dbReference type="EMBL" id="CAI8057464.1"/>
    </source>
</evidence>
<organism evidence="1 2">
    <name type="scientific">Geodia barretti</name>
    <name type="common">Barrett's horny sponge</name>
    <dbReference type="NCBI Taxonomy" id="519541"/>
    <lineage>
        <taxon>Eukaryota</taxon>
        <taxon>Metazoa</taxon>
        <taxon>Porifera</taxon>
        <taxon>Demospongiae</taxon>
        <taxon>Heteroscleromorpha</taxon>
        <taxon>Tetractinellida</taxon>
        <taxon>Astrophorina</taxon>
        <taxon>Geodiidae</taxon>
        <taxon>Geodia</taxon>
    </lineage>
</organism>
<dbReference type="AlphaFoldDB" id="A0AA35U053"/>
<sequence length="76" mass="8347">VTGASGVLRCVPHDQHVTRKTCLVCESKACGPLSLMMYHNNRCAEYSVPGDGRKSVLESAERRKLTLSIDKIRDSA</sequence>
<reference evidence="1" key="1">
    <citation type="submission" date="2023-03" db="EMBL/GenBank/DDBJ databases">
        <authorList>
            <person name="Steffen K."/>
            <person name="Cardenas P."/>
        </authorList>
    </citation>
    <scope>NUCLEOTIDE SEQUENCE</scope>
</reference>
<keyword evidence="2" id="KW-1185">Reference proteome</keyword>
<evidence type="ECO:0000313" key="2">
    <source>
        <dbReference type="Proteomes" id="UP001174909"/>
    </source>
</evidence>
<dbReference type="Proteomes" id="UP001174909">
    <property type="component" value="Unassembled WGS sequence"/>
</dbReference>
<name>A0AA35U053_GEOBA</name>
<comment type="caution">
    <text evidence="1">The sequence shown here is derived from an EMBL/GenBank/DDBJ whole genome shotgun (WGS) entry which is preliminary data.</text>
</comment>
<accession>A0AA35U053</accession>